<reference evidence="1 2" key="1">
    <citation type="journal article" date="2022" name="New Phytol.">
        <title>Ecological generalism drives hyperdiversity of secondary metabolite gene clusters in xylarialean endophytes.</title>
        <authorList>
            <person name="Franco M.E.E."/>
            <person name="Wisecaver J.H."/>
            <person name="Arnold A.E."/>
            <person name="Ju Y.M."/>
            <person name="Slot J.C."/>
            <person name="Ahrendt S."/>
            <person name="Moore L.P."/>
            <person name="Eastman K.E."/>
            <person name="Scott K."/>
            <person name="Konkel Z."/>
            <person name="Mondo S.J."/>
            <person name="Kuo A."/>
            <person name="Hayes R.D."/>
            <person name="Haridas S."/>
            <person name="Andreopoulos B."/>
            <person name="Riley R."/>
            <person name="LaButti K."/>
            <person name="Pangilinan J."/>
            <person name="Lipzen A."/>
            <person name="Amirebrahimi M."/>
            <person name="Yan J."/>
            <person name="Adam C."/>
            <person name="Keymanesh K."/>
            <person name="Ng V."/>
            <person name="Louie K."/>
            <person name="Northen T."/>
            <person name="Drula E."/>
            <person name="Henrissat B."/>
            <person name="Hsieh H.M."/>
            <person name="Youens-Clark K."/>
            <person name="Lutzoni F."/>
            <person name="Miadlikowska J."/>
            <person name="Eastwood D.C."/>
            <person name="Hamelin R.C."/>
            <person name="Grigoriev I.V."/>
            <person name="U'Ren J.M."/>
        </authorList>
    </citation>
    <scope>NUCLEOTIDE SEQUENCE [LARGE SCALE GENOMIC DNA]</scope>
    <source>
        <strain evidence="1 2">ER1909</strain>
    </source>
</reference>
<evidence type="ECO:0000313" key="1">
    <source>
        <dbReference type="EMBL" id="KAI6093291.1"/>
    </source>
</evidence>
<accession>A0ACC0DLL5</accession>
<dbReference type="Proteomes" id="UP001497680">
    <property type="component" value="Unassembled WGS sequence"/>
</dbReference>
<proteinExistence type="predicted"/>
<organism evidence="1 2">
    <name type="scientific">Hypoxylon rubiginosum</name>
    <dbReference type="NCBI Taxonomy" id="110542"/>
    <lineage>
        <taxon>Eukaryota</taxon>
        <taxon>Fungi</taxon>
        <taxon>Dikarya</taxon>
        <taxon>Ascomycota</taxon>
        <taxon>Pezizomycotina</taxon>
        <taxon>Sordariomycetes</taxon>
        <taxon>Xylariomycetidae</taxon>
        <taxon>Xylariales</taxon>
        <taxon>Hypoxylaceae</taxon>
        <taxon>Hypoxylon</taxon>
    </lineage>
</organism>
<evidence type="ECO:0000313" key="2">
    <source>
        <dbReference type="Proteomes" id="UP001497680"/>
    </source>
</evidence>
<sequence>MAPKTKSQLLRRALLLLDGLTFESTLTVSKDYGDVLLPLVITKQVVTKFDDIILEQVASSILEPVRQVFLYCVKYEDVYRRLRGDMAFYYLILADWNSAHEASPLPAASLEKLISLFVGARRRFEAGSVAAEDEGSGEEEEEDEEDEEKEADDAGPPGVAARPSGPNVRLTMFIDRWIAIIDDVNASRASRRPPSLKAPAGVDAASTLGARTWPPAHFNAVDVAIMAQTAVREKVYGIDHMHKVEEDQMPTYPHDQTTPLDVRKFLAWMSLEETAPRSPTSLFLAPVAFMGDEDRQKWYLPTGHKSRLYATVDEFISYAKVAFKSTAADAIGSKKHVIGLLTPWFFETEWLTAKAQEQDQAIPTVWQGQCFRAGTVVCLTRLMRVGDRHTCRLLLFTPDKPHYFRPSQPSDRINQQEAWLKTLAGKLKDNFQIEEGWFGGRAQNHYGPSLAERPVTADSVESSSEIIQEIMMDVAKLPTDETQLRERDFWSMAI</sequence>
<name>A0ACC0DLL5_9PEZI</name>
<keyword evidence="2" id="KW-1185">Reference proteome</keyword>
<dbReference type="EMBL" id="MU394281">
    <property type="protein sequence ID" value="KAI6093291.1"/>
    <property type="molecule type" value="Genomic_DNA"/>
</dbReference>
<protein>
    <submittedName>
        <fullName evidence="1">Uncharacterized protein</fullName>
    </submittedName>
</protein>
<gene>
    <name evidence="1" type="ORF">F4821DRAFT_276836</name>
</gene>
<comment type="caution">
    <text evidence="1">The sequence shown here is derived from an EMBL/GenBank/DDBJ whole genome shotgun (WGS) entry which is preliminary data.</text>
</comment>